<feature type="compositionally biased region" description="Basic residues" evidence="1">
    <location>
        <begin position="331"/>
        <end position="340"/>
    </location>
</feature>
<sequence>MTISKPAARRTVLQETDAEADRQLNTLTGWRRFIDGPPTPPVLASRSAWQQMNPAKRDLYDESRLDHHARMLTVATSFVERTAICGRRLVLLNRHAISARRGLIVSGPAGTGKTIAITQLGRSHELLDRARHPHATHRIPVVYVTVPPAATARMIATEFARFLGLPVRARSNMTDIIEAAVGVCTDTRTALVLVDELHNISLTSRHGAEVADTLKYFSERLPATFVYAGIDIDESGLLSGTRGAQIAGRFTLIPTRPFPYNSEWKGLVATMEDTLRLHEHRPGTLTDLDRFLHNHTGGMIGSLPRHPRSRPRRHPHRHREDHQEEPPGHSARPHSPHHGVHGHENRCVPMNSELPPRFAPLPVRLRPCLGESTNSYIRRLARANYLQPSFLHCYLCGPPQWFGRPLLEHLATTAGHSPEALERALADANSLGGTNRPRRRLPRRNPFAGRQDLAHRIAQEALKGTQIRTLAKRHNLRCSDIRFALEVPRLTTAETSPLTEPITGELADLVEGMIGRKLNARQIWTELMDHHDYLVTYDSIRHYIRYTRSRTASARVGNPEAHTAAPTASP</sequence>
<feature type="compositionally biased region" description="Basic and acidic residues" evidence="1">
    <location>
        <begin position="318"/>
        <end position="327"/>
    </location>
</feature>
<evidence type="ECO:0008006" key="4">
    <source>
        <dbReference type="Google" id="ProtNLM"/>
    </source>
</evidence>
<keyword evidence="3" id="KW-1185">Reference proteome</keyword>
<dbReference type="Gene3D" id="3.40.50.300">
    <property type="entry name" value="P-loop containing nucleotide triphosphate hydrolases"/>
    <property type="match status" value="1"/>
</dbReference>
<feature type="compositionally biased region" description="Basic residues" evidence="1">
    <location>
        <begin position="305"/>
        <end position="317"/>
    </location>
</feature>
<evidence type="ECO:0000313" key="3">
    <source>
        <dbReference type="Proteomes" id="UP001230328"/>
    </source>
</evidence>
<dbReference type="InterPro" id="IPR008868">
    <property type="entry name" value="TniB"/>
</dbReference>
<reference evidence="2 3" key="1">
    <citation type="submission" date="2023-07" db="EMBL/GenBank/DDBJ databases">
        <title>Comparative genomics of wheat-associated soil bacteria to identify genetic determinants of phenazine resistance.</title>
        <authorList>
            <person name="Mouncey N."/>
        </authorList>
    </citation>
    <scope>NUCLEOTIDE SEQUENCE [LARGE SCALE GENOMIC DNA]</scope>
    <source>
        <strain evidence="2 3">V2I4</strain>
    </source>
</reference>
<dbReference type="EMBL" id="JAUSZI010000002">
    <property type="protein sequence ID" value="MDQ1030987.1"/>
    <property type="molecule type" value="Genomic_DNA"/>
</dbReference>
<feature type="region of interest" description="Disordered" evidence="1">
    <location>
        <begin position="551"/>
        <end position="570"/>
    </location>
</feature>
<proteinExistence type="predicted"/>
<comment type="caution">
    <text evidence="2">The sequence shown here is derived from an EMBL/GenBank/DDBJ whole genome shotgun (WGS) entry which is preliminary data.</text>
</comment>
<gene>
    <name evidence="2" type="ORF">QF035_008569</name>
</gene>
<dbReference type="Proteomes" id="UP001230328">
    <property type="component" value="Unassembled WGS sequence"/>
</dbReference>
<dbReference type="SUPFAM" id="SSF52540">
    <property type="entry name" value="P-loop containing nucleoside triphosphate hydrolases"/>
    <property type="match status" value="1"/>
</dbReference>
<evidence type="ECO:0000256" key="1">
    <source>
        <dbReference type="SAM" id="MobiDB-lite"/>
    </source>
</evidence>
<protein>
    <recommendedName>
        <fullName evidence="4">ATP/GTP-binding protein</fullName>
    </recommendedName>
</protein>
<feature type="region of interest" description="Disordered" evidence="1">
    <location>
        <begin position="296"/>
        <end position="351"/>
    </location>
</feature>
<dbReference type="Pfam" id="PF05621">
    <property type="entry name" value="TniB"/>
    <property type="match status" value="1"/>
</dbReference>
<name>A0ABU0T5Q2_9ACTN</name>
<organism evidence="2 3">
    <name type="scientific">Streptomyces umbrinus</name>
    <dbReference type="NCBI Taxonomy" id="67370"/>
    <lineage>
        <taxon>Bacteria</taxon>
        <taxon>Bacillati</taxon>
        <taxon>Actinomycetota</taxon>
        <taxon>Actinomycetes</taxon>
        <taxon>Kitasatosporales</taxon>
        <taxon>Streptomycetaceae</taxon>
        <taxon>Streptomyces</taxon>
        <taxon>Streptomyces phaeochromogenes group</taxon>
    </lineage>
</organism>
<accession>A0ABU0T5Q2</accession>
<evidence type="ECO:0000313" key="2">
    <source>
        <dbReference type="EMBL" id="MDQ1030987.1"/>
    </source>
</evidence>
<dbReference type="InterPro" id="IPR027417">
    <property type="entry name" value="P-loop_NTPase"/>
</dbReference>